<feature type="region of interest" description="Disordered" evidence="1">
    <location>
        <begin position="1"/>
        <end position="37"/>
    </location>
</feature>
<protein>
    <submittedName>
        <fullName evidence="2">Uncharacterized protein</fullName>
    </submittedName>
</protein>
<reference evidence="2 3" key="1">
    <citation type="submission" date="2017-10" db="EMBL/GenBank/DDBJ databases">
        <title>Sequencing the genomes of 1000 actinobacteria strains.</title>
        <authorList>
            <person name="Klenk H.-P."/>
        </authorList>
    </citation>
    <scope>NUCLEOTIDE SEQUENCE [LARGE SCALE GENOMIC DNA]</scope>
    <source>
        <strain evidence="2 3">DSM 46092</strain>
    </source>
</reference>
<dbReference type="Proteomes" id="UP000243542">
    <property type="component" value="Unassembled WGS sequence"/>
</dbReference>
<proteinExistence type="predicted"/>
<dbReference type="EMBL" id="PDJK01000002">
    <property type="protein sequence ID" value="PFG48304.1"/>
    <property type="molecule type" value="Genomic_DNA"/>
</dbReference>
<comment type="caution">
    <text evidence="2">The sequence shown here is derived from an EMBL/GenBank/DDBJ whole genome shotgun (WGS) entry which is preliminary data.</text>
</comment>
<gene>
    <name evidence="2" type="ORF">ATK36_3386</name>
</gene>
<dbReference type="RefSeq" id="WP_098512405.1">
    <property type="nucleotide sequence ID" value="NZ_JBIAKZ010000002.1"/>
</dbReference>
<dbReference type="AlphaFoldDB" id="A0A2A9FAD3"/>
<name>A0A2A9FAD3_9PSEU</name>
<evidence type="ECO:0000313" key="2">
    <source>
        <dbReference type="EMBL" id="PFG48304.1"/>
    </source>
</evidence>
<accession>A0A2A9FAD3</accession>
<keyword evidence="3" id="KW-1185">Reference proteome</keyword>
<sequence>MPAATPRPPRNTHAHTEAATDTDDAGNDPGGVVLPFRRPSTRDQVWTVEAVDTEPMTAQQYDHAVTALAALIGAWKDRRDTSGSTEKAA</sequence>
<evidence type="ECO:0000313" key="3">
    <source>
        <dbReference type="Proteomes" id="UP000243542"/>
    </source>
</evidence>
<organism evidence="2 3">
    <name type="scientific">Amycolatopsis sulphurea</name>
    <dbReference type="NCBI Taxonomy" id="76022"/>
    <lineage>
        <taxon>Bacteria</taxon>
        <taxon>Bacillati</taxon>
        <taxon>Actinomycetota</taxon>
        <taxon>Actinomycetes</taxon>
        <taxon>Pseudonocardiales</taxon>
        <taxon>Pseudonocardiaceae</taxon>
        <taxon>Amycolatopsis</taxon>
    </lineage>
</organism>
<evidence type="ECO:0000256" key="1">
    <source>
        <dbReference type="SAM" id="MobiDB-lite"/>
    </source>
</evidence>